<dbReference type="EC" id="5.1.99.6" evidence="19"/>
<comment type="function">
    <text evidence="18">Catalyzes the epimerization of the S- and R-forms of NAD(P)HX, a damaged form of NAD(P)H that is a result of enzymatic or heat-dependent hydration. This is a prerequisite for the S-specific NAD(P)H-hydrate dehydratase to allow the repair of both epimers of NAD(P)HX.</text>
</comment>
<evidence type="ECO:0000256" key="13">
    <source>
        <dbReference type="ARBA" id="ARBA00023268"/>
    </source>
</evidence>
<dbReference type="InterPro" id="IPR029056">
    <property type="entry name" value="Ribokinase-like"/>
</dbReference>
<comment type="similarity">
    <text evidence="4 19">In the C-terminal section; belongs to the NnrD/CARKD family.</text>
</comment>
<evidence type="ECO:0000256" key="18">
    <source>
        <dbReference type="HAMAP-Rule" id="MF_01966"/>
    </source>
</evidence>
<dbReference type="HAMAP" id="MF_01966">
    <property type="entry name" value="NADHX_epimerase"/>
    <property type="match status" value="1"/>
</dbReference>
<dbReference type="PROSITE" id="PS01050">
    <property type="entry name" value="YJEF_C_2"/>
    <property type="match status" value="1"/>
</dbReference>
<dbReference type="NCBIfam" id="TIGR00196">
    <property type="entry name" value="yjeF_cterm"/>
    <property type="match status" value="1"/>
</dbReference>
<comment type="cofactor">
    <cofactor evidence="17">
        <name>Mg(2+)</name>
        <dbReference type="ChEBI" id="CHEBI:18420"/>
    </cofactor>
</comment>
<feature type="binding site" evidence="18">
    <location>
        <position position="158"/>
    </location>
    <ligand>
        <name>K(+)</name>
        <dbReference type="ChEBI" id="CHEBI:29103"/>
    </ligand>
</feature>
<dbReference type="InterPro" id="IPR030677">
    <property type="entry name" value="Nnr"/>
</dbReference>
<dbReference type="SUPFAM" id="SSF53613">
    <property type="entry name" value="Ribokinase-like"/>
    <property type="match status" value="1"/>
</dbReference>
<evidence type="ECO:0000256" key="2">
    <source>
        <dbReference type="ARBA" id="ARBA00000909"/>
    </source>
</evidence>
<reference evidence="22 23" key="1">
    <citation type="submission" date="2023-07" db="EMBL/GenBank/DDBJ databases">
        <title>Sorghum-associated microbial communities from plants grown in Nebraska, USA.</title>
        <authorList>
            <person name="Schachtman D."/>
        </authorList>
    </citation>
    <scope>NUCLEOTIDE SEQUENCE [LARGE SCALE GENOMIC DNA]</scope>
    <source>
        <strain evidence="22 23">584</strain>
    </source>
</reference>
<dbReference type="PANTHER" id="PTHR12592">
    <property type="entry name" value="ATP-DEPENDENT (S)-NAD(P)H-HYDRATE DEHYDRATASE FAMILY MEMBER"/>
    <property type="match status" value="1"/>
</dbReference>
<comment type="similarity">
    <text evidence="18">Belongs to the NnrE/AIBP family.</text>
</comment>
<feature type="binding site" evidence="17">
    <location>
        <position position="429"/>
    </location>
    <ligand>
        <name>AMP</name>
        <dbReference type="ChEBI" id="CHEBI:456215"/>
    </ligand>
</feature>
<keyword evidence="7 17" id="KW-0067">ATP-binding</keyword>
<comment type="caution">
    <text evidence="18">Lacks conserved residue(s) required for the propagation of feature annotation.</text>
</comment>
<evidence type="ECO:0000259" key="20">
    <source>
        <dbReference type="PROSITE" id="PS51383"/>
    </source>
</evidence>
<evidence type="ECO:0000313" key="22">
    <source>
        <dbReference type="EMBL" id="MDR6291290.1"/>
    </source>
</evidence>
<keyword evidence="6 17" id="KW-0547">Nucleotide-binding</keyword>
<dbReference type="PANTHER" id="PTHR12592:SF0">
    <property type="entry name" value="ATP-DEPENDENT (S)-NAD(P)H-HYDRATE DEHYDRATASE"/>
    <property type="match status" value="1"/>
</dbReference>
<dbReference type="CDD" id="cd01171">
    <property type="entry name" value="YXKO-related"/>
    <property type="match status" value="1"/>
</dbReference>
<evidence type="ECO:0000256" key="19">
    <source>
        <dbReference type="PIRNR" id="PIRNR017184"/>
    </source>
</evidence>
<evidence type="ECO:0000256" key="6">
    <source>
        <dbReference type="ARBA" id="ARBA00022741"/>
    </source>
</evidence>
<comment type="catalytic activity">
    <reaction evidence="16 17 19">
        <text>(6S)-NADPHX + ADP = AMP + phosphate + NADPH + H(+)</text>
        <dbReference type="Rhea" id="RHEA:32235"/>
        <dbReference type="ChEBI" id="CHEBI:15378"/>
        <dbReference type="ChEBI" id="CHEBI:43474"/>
        <dbReference type="ChEBI" id="CHEBI:57783"/>
        <dbReference type="ChEBI" id="CHEBI:64076"/>
        <dbReference type="ChEBI" id="CHEBI:456215"/>
        <dbReference type="ChEBI" id="CHEBI:456216"/>
        <dbReference type="EC" id="4.2.1.136"/>
    </reaction>
</comment>
<feature type="binding site" evidence="18">
    <location>
        <position position="155"/>
    </location>
    <ligand>
        <name>(6S)-NADPHX</name>
        <dbReference type="ChEBI" id="CHEBI:64076"/>
    </ligand>
</feature>
<evidence type="ECO:0000256" key="4">
    <source>
        <dbReference type="ARBA" id="ARBA00009524"/>
    </source>
</evidence>
<comment type="similarity">
    <text evidence="3 19">In the N-terminal section; belongs to the NnrE/AIBP family.</text>
</comment>
<dbReference type="HAMAP" id="MF_01965">
    <property type="entry name" value="NADHX_dehydratase"/>
    <property type="match status" value="1"/>
</dbReference>
<dbReference type="InterPro" id="IPR004443">
    <property type="entry name" value="YjeF_N_dom"/>
</dbReference>
<feature type="binding site" evidence="17">
    <location>
        <position position="367"/>
    </location>
    <ligand>
        <name>(6S)-NADPHX</name>
        <dbReference type="ChEBI" id="CHEBI:64076"/>
    </ligand>
</feature>
<dbReference type="InterPro" id="IPR017953">
    <property type="entry name" value="Carbohydrate_kinase_pred_CS"/>
</dbReference>
<evidence type="ECO:0000256" key="3">
    <source>
        <dbReference type="ARBA" id="ARBA00006001"/>
    </source>
</evidence>
<evidence type="ECO:0000313" key="23">
    <source>
        <dbReference type="Proteomes" id="UP001262410"/>
    </source>
</evidence>
<comment type="similarity">
    <text evidence="17">Belongs to the NnrD/CARKD family.</text>
</comment>
<dbReference type="InterPro" id="IPR000631">
    <property type="entry name" value="CARKD"/>
</dbReference>
<evidence type="ECO:0000256" key="9">
    <source>
        <dbReference type="ARBA" id="ARBA00022958"/>
    </source>
</evidence>
<keyword evidence="5 18" id="KW-0479">Metal-binding</keyword>
<dbReference type="Gene3D" id="3.40.50.10260">
    <property type="entry name" value="YjeF N-terminal domain"/>
    <property type="match status" value="1"/>
</dbReference>
<dbReference type="PROSITE" id="PS51385">
    <property type="entry name" value="YJEF_N"/>
    <property type="match status" value="1"/>
</dbReference>
<keyword evidence="10 17" id="KW-0520">NAD</keyword>
<keyword evidence="11 18" id="KW-0413">Isomerase</keyword>
<comment type="caution">
    <text evidence="22">The sequence shown here is derived from an EMBL/GenBank/DDBJ whole genome shotgun (WGS) entry which is preliminary data.</text>
</comment>
<feature type="binding site" evidence="17">
    <location>
        <position position="316"/>
    </location>
    <ligand>
        <name>(6S)-NADPHX</name>
        <dbReference type="ChEBI" id="CHEBI:64076"/>
    </ligand>
</feature>
<evidence type="ECO:0000256" key="16">
    <source>
        <dbReference type="ARBA" id="ARBA00049209"/>
    </source>
</evidence>
<sequence length="484" mass="48169">MTTAPGLALLTAAEMAEADRRTIAAGTPGIVLMERAGAAVARAITARWSPRPVAVLCGPGNNGGDGYVIARLLAGQGWPVRLASLVAAKALRGDAAEAAAQWQGKVLAPTPAVLDGVGLVVDALFGAGLNRAPEGKAAALIEAMAGSGLPVVAVDVPSGLFGDDGSAPGPVATAALTVTFFRRKPGHLLLPGRSLCGETRVADIGIGASVLDAFGPCLHENGPALWRAALPQSAATQHKYDRGHPLIRGGGSLTGAARLAARAARRIGAGLLTVIAPEAALSAYRADWPGAMALPDDRWGGLLADRRIGPVLIGPGGGVGAPLRDAVAAVRAAGKSLVLDADGLASYAGQPGDLAGLLDADCVLTPHQGEFDKLFGKGEGARLARARQAAALVGAVVVLKGPDTIIAAPDGRAAINANAPPTLATGGTGDVLAGMVLGLKAQGMPGFAAACAAVWLHGAAAERVGAGLIAEDVIDALLGVLDRL</sequence>
<feature type="binding site" evidence="18">
    <location>
        <position position="62"/>
    </location>
    <ligand>
        <name>K(+)</name>
        <dbReference type="ChEBI" id="CHEBI:29103"/>
    </ligand>
</feature>
<keyword evidence="12 17" id="KW-0456">Lyase</keyword>
<dbReference type="EMBL" id="JAVDPW010000006">
    <property type="protein sequence ID" value="MDR6291290.1"/>
    <property type="molecule type" value="Genomic_DNA"/>
</dbReference>
<feature type="domain" description="YjeF N-terminal" evidence="21">
    <location>
        <begin position="15"/>
        <end position="212"/>
    </location>
</feature>
<evidence type="ECO:0000256" key="10">
    <source>
        <dbReference type="ARBA" id="ARBA00023027"/>
    </source>
</evidence>
<evidence type="ECO:0000256" key="5">
    <source>
        <dbReference type="ARBA" id="ARBA00022723"/>
    </source>
</evidence>
<proteinExistence type="inferred from homology"/>
<evidence type="ECO:0000256" key="17">
    <source>
        <dbReference type="HAMAP-Rule" id="MF_01965"/>
    </source>
</evidence>
<evidence type="ECO:0000256" key="7">
    <source>
        <dbReference type="ARBA" id="ARBA00022840"/>
    </source>
</evidence>
<name>A0ABU1JRN7_9PROT</name>
<evidence type="ECO:0000259" key="21">
    <source>
        <dbReference type="PROSITE" id="PS51385"/>
    </source>
</evidence>
<accession>A0ABU1JRN7</accession>
<comment type="catalytic activity">
    <reaction evidence="2 18 19">
        <text>(6R)-NADPHX = (6S)-NADPHX</text>
        <dbReference type="Rhea" id="RHEA:32227"/>
        <dbReference type="ChEBI" id="CHEBI:64076"/>
        <dbReference type="ChEBI" id="CHEBI:64077"/>
        <dbReference type="EC" id="5.1.99.6"/>
    </reaction>
</comment>
<comment type="subunit">
    <text evidence="17">Homotetramer.</text>
</comment>
<dbReference type="NCBIfam" id="TIGR00197">
    <property type="entry name" value="yjeF_nterm"/>
    <property type="match status" value="1"/>
</dbReference>
<feature type="binding site" evidence="17">
    <location>
        <begin position="400"/>
        <end position="404"/>
    </location>
    <ligand>
        <name>AMP</name>
        <dbReference type="ChEBI" id="CHEBI:456215"/>
    </ligand>
</feature>
<dbReference type="Pfam" id="PF03853">
    <property type="entry name" value="YjeF_N"/>
    <property type="match status" value="1"/>
</dbReference>
<comment type="catalytic activity">
    <reaction evidence="1 18 19">
        <text>(6R)-NADHX = (6S)-NADHX</text>
        <dbReference type="Rhea" id="RHEA:32215"/>
        <dbReference type="ChEBI" id="CHEBI:64074"/>
        <dbReference type="ChEBI" id="CHEBI:64075"/>
        <dbReference type="EC" id="5.1.99.6"/>
    </reaction>
</comment>
<evidence type="ECO:0000256" key="11">
    <source>
        <dbReference type="ARBA" id="ARBA00023235"/>
    </source>
</evidence>
<protein>
    <recommendedName>
        <fullName evidence="19">Bifunctional NAD(P)H-hydrate repair enzyme</fullName>
    </recommendedName>
    <alternativeName>
        <fullName evidence="19">Nicotinamide nucleotide repair protein</fullName>
    </alternativeName>
    <domain>
        <recommendedName>
            <fullName evidence="19">ADP-dependent (S)-NAD(P)H-hydrate dehydratase</fullName>
            <ecNumber evidence="19">4.2.1.136</ecNumber>
        </recommendedName>
        <alternativeName>
            <fullName evidence="19">ADP-dependent NAD(P)HX dehydratase</fullName>
        </alternativeName>
    </domain>
    <domain>
        <recommendedName>
            <fullName evidence="19">NAD(P)H-hydrate epimerase</fullName>
            <ecNumber evidence="19">5.1.99.6</ecNumber>
        </recommendedName>
    </domain>
</protein>
<gene>
    <name evidence="17" type="primary">nnrD</name>
    <name evidence="18" type="synonym">nnrE</name>
    <name evidence="22" type="ORF">E9232_003816</name>
</gene>
<keyword evidence="23" id="KW-1185">Reference proteome</keyword>
<dbReference type="RefSeq" id="WP_309796351.1">
    <property type="nucleotide sequence ID" value="NZ_JAVDPW010000006.1"/>
</dbReference>
<dbReference type="Gene3D" id="3.40.1190.20">
    <property type="match status" value="1"/>
</dbReference>
<feature type="binding site" evidence="17">
    <location>
        <position position="256"/>
    </location>
    <ligand>
        <name>(6S)-NADPHX</name>
        <dbReference type="ChEBI" id="CHEBI:64076"/>
    </ligand>
</feature>
<evidence type="ECO:0000256" key="8">
    <source>
        <dbReference type="ARBA" id="ARBA00022857"/>
    </source>
</evidence>
<dbReference type="InterPro" id="IPR036652">
    <property type="entry name" value="YjeF_N_dom_sf"/>
</dbReference>
<dbReference type="EC" id="4.2.1.136" evidence="19"/>
<keyword evidence="8 17" id="KW-0521">NADP</keyword>
<evidence type="ECO:0000256" key="1">
    <source>
        <dbReference type="ARBA" id="ARBA00000013"/>
    </source>
</evidence>
<dbReference type="Pfam" id="PF01256">
    <property type="entry name" value="Carb_kinase"/>
    <property type="match status" value="1"/>
</dbReference>
<organism evidence="22 23">
    <name type="scientific">Inquilinus ginsengisoli</name>
    <dbReference type="NCBI Taxonomy" id="363840"/>
    <lineage>
        <taxon>Bacteria</taxon>
        <taxon>Pseudomonadati</taxon>
        <taxon>Pseudomonadota</taxon>
        <taxon>Alphaproteobacteria</taxon>
        <taxon>Rhodospirillales</taxon>
        <taxon>Rhodospirillaceae</taxon>
        <taxon>Inquilinus</taxon>
    </lineage>
</organism>
<dbReference type="PROSITE" id="PS51383">
    <property type="entry name" value="YJEF_C_3"/>
    <property type="match status" value="1"/>
</dbReference>
<dbReference type="SUPFAM" id="SSF64153">
    <property type="entry name" value="YjeF N-terminal domain-like"/>
    <property type="match status" value="1"/>
</dbReference>
<evidence type="ECO:0000256" key="14">
    <source>
        <dbReference type="ARBA" id="ARBA00025153"/>
    </source>
</evidence>
<comment type="catalytic activity">
    <reaction evidence="15 17 19">
        <text>(6S)-NADHX + ADP = AMP + phosphate + NADH + H(+)</text>
        <dbReference type="Rhea" id="RHEA:32223"/>
        <dbReference type="ChEBI" id="CHEBI:15378"/>
        <dbReference type="ChEBI" id="CHEBI:43474"/>
        <dbReference type="ChEBI" id="CHEBI:57945"/>
        <dbReference type="ChEBI" id="CHEBI:64074"/>
        <dbReference type="ChEBI" id="CHEBI:456215"/>
        <dbReference type="ChEBI" id="CHEBI:456216"/>
        <dbReference type="EC" id="4.2.1.136"/>
    </reaction>
</comment>
<feature type="binding site" evidence="18">
    <location>
        <begin position="61"/>
        <end position="65"/>
    </location>
    <ligand>
        <name>(6S)-NADPHX</name>
        <dbReference type="ChEBI" id="CHEBI:64076"/>
    </ligand>
</feature>
<feature type="binding site" evidence="18">
    <location>
        <begin position="126"/>
        <end position="132"/>
    </location>
    <ligand>
        <name>(6S)-NADPHX</name>
        <dbReference type="ChEBI" id="CHEBI:64076"/>
    </ligand>
</feature>
<dbReference type="GO" id="GO:0052856">
    <property type="term" value="F:NAD(P)HX epimerase activity"/>
    <property type="evidence" value="ECO:0007669"/>
    <property type="project" value="UniProtKB-EC"/>
</dbReference>
<comment type="function">
    <text evidence="17">Catalyzes the dehydration of the S-form of NAD(P)HX at the expense of ADP, which is converted to AMP. Together with NAD(P)HX epimerase, which catalyzes the epimerization of the S- and R-forms, the enzyme allows the repair of both epimers of NAD(P)HX, a damaged form of NAD(P)H that is a result of enzymatic or heat-dependent hydration.</text>
</comment>
<keyword evidence="9 18" id="KW-0630">Potassium</keyword>
<comment type="function">
    <text evidence="14 19">Bifunctional enzyme that catalyzes the epimerization of the S- and R-forms of NAD(P)HX and the dehydration of the S-form of NAD(P)HX at the expense of ADP, which is converted to AMP. This allows the repair of both epimers of NAD(P)HX, a damaged form of NAD(P)H that is a result of enzymatic or heat-dependent hydration.</text>
</comment>
<feature type="binding site" evidence="17">
    <location>
        <position position="430"/>
    </location>
    <ligand>
        <name>(6S)-NADPHX</name>
        <dbReference type="ChEBI" id="CHEBI:64076"/>
    </ligand>
</feature>
<evidence type="ECO:0000256" key="15">
    <source>
        <dbReference type="ARBA" id="ARBA00048238"/>
    </source>
</evidence>
<dbReference type="PIRSF" id="PIRSF017184">
    <property type="entry name" value="Nnr"/>
    <property type="match status" value="1"/>
</dbReference>
<comment type="cofactor">
    <cofactor evidence="18 19">
        <name>K(+)</name>
        <dbReference type="ChEBI" id="CHEBI:29103"/>
    </cofactor>
    <text evidence="18 19">Binds 1 potassium ion per subunit.</text>
</comment>
<feature type="domain" description="YjeF C-terminal" evidence="20">
    <location>
        <begin position="222"/>
        <end position="484"/>
    </location>
</feature>
<keyword evidence="13" id="KW-0511">Multifunctional enzyme</keyword>
<dbReference type="Proteomes" id="UP001262410">
    <property type="component" value="Unassembled WGS sequence"/>
</dbReference>
<evidence type="ECO:0000256" key="12">
    <source>
        <dbReference type="ARBA" id="ARBA00023239"/>
    </source>
</evidence>
<feature type="binding site" evidence="18">
    <location>
        <position position="122"/>
    </location>
    <ligand>
        <name>K(+)</name>
        <dbReference type="ChEBI" id="CHEBI:29103"/>
    </ligand>
</feature>